<evidence type="ECO:0000256" key="1">
    <source>
        <dbReference type="ARBA" id="ARBA00005567"/>
    </source>
</evidence>
<dbReference type="Pfam" id="PF00887">
    <property type="entry name" value="ACBP"/>
    <property type="match status" value="1"/>
</dbReference>
<proteinExistence type="evidence at transcript level"/>
<feature type="domain" description="ACB" evidence="4">
    <location>
        <begin position="222"/>
        <end position="312"/>
    </location>
</feature>
<name>K9ZUG8_VERFO</name>
<dbReference type="EMBL" id="JX866763">
    <property type="protein sequence ID" value="AFZ62129.1"/>
    <property type="molecule type" value="mRNA"/>
</dbReference>
<reference evidence="5" key="2">
    <citation type="journal article" date="2013" name="Plant Sci.">
        <title>Molecular properties of the class III subfamily of acyl-coenyzme A binding proteins from tung tree (Vernicia fordii).</title>
        <authorList>
            <person name="Pastor S."/>
            <person name="Sethumadhavan K."/>
            <person name="Ullah A.H."/>
            <person name="Gidda S."/>
            <person name="Cao H."/>
            <person name="Mason C."/>
            <person name="Chapital D."/>
            <person name="Scheffler B."/>
            <person name="Mullen R."/>
            <person name="Dyer J."/>
            <person name="Shockey J."/>
        </authorList>
    </citation>
    <scope>NUCLEOTIDE SEQUENCE</scope>
</reference>
<dbReference type="GO" id="GO:0006631">
    <property type="term" value="P:fatty acid metabolic process"/>
    <property type="evidence" value="ECO:0007669"/>
    <property type="project" value="TreeGrafter"/>
</dbReference>
<keyword evidence="2" id="KW-0446">Lipid-binding</keyword>
<feature type="region of interest" description="Disordered" evidence="3">
    <location>
        <begin position="310"/>
        <end position="375"/>
    </location>
</feature>
<dbReference type="PROSITE" id="PS51228">
    <property type="entry name" value="ACB_2"/>
    <property type="match status" value="1"/>
</dbReference>
<sequence length="375" mass="41940">MELLQELFVTAVFAVVCSFLIAKLVSMAMAGADSSHDSQFSKSQNVDQKITRDDDDLQYFEKLKVEGFKSEKRVKFTDEVAEMVDEFVDEPVDVEKSVNRDEPIETECRELRPKSIKGSLKEEEELENVLGKREAEFEENKQVGVKLAADKSFTEKSEEVIEEKQKGEIESIGIEFAAEHDVVEESEEIRIVDSEAKEKAEEKKIEIESDEDDWEGIERSELEQIFAKAAKFVESGDKDEGLTSVGSDVQMELYGLHKVATEGPCREQPPMALKVAARAKWNAWQRLGNMNPEVAMEQYVALVSDKVPGWMEDKSTDNGKPGSTEAANHGALPSDLSTSSSHHPYITEERNPEVAPGTEKNDLTGGLILENRATE</sequence>
<dbReference type="EMBL" id="JX866764">
    <property type="protein sequence ID" value="AFZ62130.1"/>
    <property type="molecule type" value="Genomic_DNA"/>
</dbReference>
<dbReference type="PANTHER" id="PTHR23310">
    <property type="entry name" value="ACYL-COA-BINDING PROTEIN, ACBP"/>
    <property type="match status" value="1"/>
</dbReference>
<dbReference type="InterPro" id="IPR000582">
    <property type="entry name" value="Acyl-CoA-binding_protein"/>
</dbReference>
<protein>
    <submittedName>
        <fullName evidence="5">Acyl-CoA binding protein 3B</fullName>
    </submittedName>
</protein>
<dbReference type="InterPro" id="IPR014352">
    <property type="entry name" value="FERM/acyl-CoA-bd_prot_sf"/>
</dbReference>
<dbReference type="PANTHER" id="PTHR23310:SF122">
    <property type="entry name" value="ACYL-COA-BINDING DOMAIN-CONTAINING PROTEIN 3"/>
    <property type="match status" value="1"/>
</dbReference>
<comment type="similarity">
    <text evidence="1">Belongs to the ACBP family.</text>
</comment>
<gene>
    <name evidence="5" type="primary">ACBP3B</name>
</gene>
<accession>K9ZUG8</accession>
<evidence type="ECO:0000256" key="3">
    <source>
        <dbReference type="SAM" id="MobiDB-lite"/>
    </source>
</evidence>
<dbReference type="GO" id="GO:0000062">
    <property type="term" value="F:fatty-acyl-CoA binding"/>
    <property type="evidence" value="ECO:0007669"/>
    <property type="project" value="InterPro"/>
</dbReference>
<dbReference type="Gene3D" id="1.20.80.10">
    <property type="match status" value="1"/>
</dbReference>
<reference evidence="5" key="1">
    <citation type="submission" date="2012-09" db="EMBL/GenBank/DDBJ databases">
        <authorList>
            <person name="Shockehy J."/>
        </authorList>
    </citation>
    <scope>NUCLEOTIDE SEQUENCE</scope>
</reference>
<dbReference type="InterPro" id="IPR035984">
    <property type="entry name" value="Acyl-CoA-binding_sf"/>
</dbReference>
<evidence type="ECO:0000259" key="4">
    <source>
        <dbReference type="PROSITE" id="PS51228"/>
    </source>
</evidence>
<evidence type="ECO:0000256" key="2">
    <source>
        <dbReference type="ARBA" id="ARBA00023121"/>
    </source>
</evidence>
<evidence type="ECO:0000313" key="5">
    <source>
        <dbReference type="EMBL" id="AFZ62130.1"/>
    </source>
</evidence>
<dbReference type="AlphaFoldDB" id="K9ZUG8"/>
<organism evidence="5">
    <name type="scientific">Vernicia fordii</name>
    <name type="common">Tung</name>
    <name type="synonym">Aleurites fordii</name>
    <dbReference type="NCBI Taxonomy" id="73154"/>
    <lineage>
        <taxon>Eukaryota</taxon>
        <taxon>Viridiplantae</taxon>
        <taxon>Streptophyta</taxon>
        <taxon>Embryophyta</taxon>
        <taxon>Tracheophyta</taxon>
        <taxon>Spermatophyta</taxon>
        <taxon>Magnoliopsida</taxon>
        <taxon>eudicotyledons</taxon>
        <taxon>Gunneridae</taxon>
        <taxon>Pentapetalae</taxon>
        <taxon>rosids</taxon>
        <taxon>fabids</taxon>
        <taxon>Malpighiales</taxon>
        <taxon>Euphorbiaceae</taxon>
        <taxon>Crotonoideae</taxon>
        <taxon>Aleuritideae</taxon>
        <taxon>Vernicia</taxon>
    </lineage>
</organism>
<dbReference type="SUPFAM" id="SSF47027">
    <property type="entry name" value="Acyl-CoA binding protein"/>
    <property type="match status" value="1"/>
</dbReference>